<dbReference type="InterPro" id="IPR036145">
    <property type="entry name" value="MinC_C_sf"/>
</dbReference>
<feature type="domain" description="Septum formation inhibitor MinC C-terminal" evidence="8">
    <location>
        <begin position="149"/>
        <end position="249"/>
    </location>
</feature>
<comment type="function">
    <text evidence="5 6">Cell division inhibitor that blocks the formation of polar Z ring septums. Rapidly oscillates between the poles of the cell to destabilize FtsZ filaments that have formed before they mature into polar Z rings. Prevents FtsZ polymerization.</text>
</comment>
<dbReference type="Proteomes" id="UP000000238">
    <property type="component" value="Chromosome"/>
</dbReference>
<accession>Q2SL84</accession>
<evidence type="ECO:0000256" key="4">
    <source>
        <dbReference type="ARBA" id="ARBA00023306"/>
    </source>
</evidence>
<keyword evidence="2 6" id="KW-0132">Cell division</keyword>
<comment type="subunit">
    <text evidence="6">Interacts with MinD and FtsZ.</text>
</comment>
<dbReference type="AlphaFoldDB" id="Q2SL84"/>
<dbReference type="HOGENOM" id="CLU_067812_0_1_6"/>
<evidence type="ECO:0000256" key="3">
    <source>
        <dbReference type="ARBA" id="ARBA00023210"/>
    </source>
</evidence>
<feature type="domain" description="Septum formation inhibitor MinC N-terminal" evidence="9">
    <location>
        <begin position="14"/>
        <end position="85"/>
    </location>
</feature>
<evidence type="ECO:0000256" key="7">
    <source>
        <dbReference type="SAM" id="MobiDB-lite"/>
    </source>
</evidence>
<evidence type="ECO:0000256" key="1">
    <source>
        <dbReference type="ARBA" id="ARBA00006291"/>
    </source>
</evidence>
<sequence>MPQATADLFSSPCLQFKGSMVPLTTLELLYFEPDKFSEELREKVKQAPNLFHNLPIVVGLEKLAEAHSPLDFSLIQTLCEQEGIRLIGVRTDAPEQTSAAQTAGLAVFQPSRGTRNTEAETSVQESPTPSAAAETGRDEAPPQRVANRVITTPVRSGQQVYAPGGDLIVLAPVSAGAEILADGNIHVYAPLRGRALAGVQGDAGARIFCQSLEAELVSVAGQYKISEDLQGEHWKQAAQICLDGEKLTIKAM</sequence>
<dbReference type="HAMAP" id="MF_00267">
    <property type="entry name" value="MinC"/>
    <property type="match status" value="1"/>
</dbReference>
<keyword evidence="11" id="KW-1185">Reference proteome</keyword>
<dbReference type="OrthoDB" id="9794530at2"/>
<dbReference type="eggNOG" id="COG0850">
    <property type="taxonomic scope" value="Bacteria"/>
</dbReference>
<dbReference type="EMBL" id="CP000155">
    <property type="protein sequence ID" value="ABC28590.1"/>
    <property type="molecule type" value="Genomic_DNA"/>
</dbReference>
<protein>
    <recommendedName>
        <fullName evidence="6">Probable septum site-determining protein MinC</fullName>
    </recommendedName>
</protein>
<dbReference type="GO" id="GO:0000917">
    <property type="term" value="P:division septum assembly"/>
    <property type="evidence" value="ECO:0007669"/>
    <property type="project" value="UniProtKB-KW"/>
</dbReference>
<dbReference type="RefSeq" id="WP_011395662.1">
    <property type="nucleotide sequence ID" value="NC_007645.1"/>
</dbReference>
<evidence type="ECO:0000313" key="11">
    <source>
        <dbReference type="Proteomes" id="UP000000238"/>
    </source>
</evidence>
<evidence type="ECO:0000256" key="6">
    <source>
        <dbReference type="HAMAP-Rule" id="MF_00267"/>
    </source>
</evidence>
<dbReference type="NCBIfam" id="TIGR01222">
    <property type="entry name" value="minC"/>
    <property type="match status" value="1"/>
</dbReference>
<feature type="region of interest" description="Disordered" evidence="7">
    <location>
        <begin position="102"/>
        <end position="145"/>
    </location>
</feature>
<dbReference type="KEGG" id="hch:HCH_01744"/>
<evidence type="ECO:0000256" key="2">
    <source>
        <dbReference type="ARBA" id="ARBA00022618"/>
    </source>
</evidence>
<dbReference type="STRING" id="349521.HCH_01744"/>
<comment type="similarity">
    <text evidence="1 6">Belongs to the MinC family.</text>
</comment>
<dbReference type="Gene3D" id="2.160.20.70">
    <property type="match status" value="1"/>
</dbReference>
<dbReference type="GO" id="GO:0000902">
    <property type="term" value="P:cell morphogenesis"/>
    <property type="evidence" value="ECO:0007669"/>
    <property type="project" value="InterPro"/>
</dbReference>
<reference evidence="10 11" key="1">
    <citation type="journal article" date="2005" name="Nucleic Acids Res.">
        <title>Genomic blueprint of Hahella chejuensis, a marine microbe producing an algicidal agent.</title>
        <authorList>
            <person name="Jeong H."/>
            <person name="Yim J.H."/>
            <person name="Lee C."/>
            <person name="Choi S.-H."/>
            <person name="Park Y.K."/>
            <person name="Yoon S.H."/>
            <person name="Hur C.-G."/>
            <person name="Kang H.-Y."/>
            <person name="Kim D."/>
            <person name="Lee H.H."/>
            <person name="Park K.H."/>
            <person name="Park S.-H."/>
            <person name="Park H.-S."/>
            <person name="Lee H.K."/>
            <person name="Oh T.K."/>
            <person name="Kim J.F."/>
        </authorList>
    </citation>
    <scope>NUCLEOTIDE SEQUENCE [LARGE SCALE GENOMIC DNA]</scope>
    <source>
        <strain evidence="10 11">KCTC 2396</strain>
    </source>
</reference>
<keyword evidence="3 6" id="KW-0717">Septation</keyword>
<dbReference type="PANTHER" id="PTHR34108:SF1">
    <property type="entry name" value="SEPTUM SITE-DETERMINING PROTEIN MINC"/>
    <property type="match status" value="1"/>
</dbReference>
<dbReference type="InterPro" id="IPR013033">
    <property type="entry name" value="MinC"/>
</dbReference>
<keyword evidence="4 6" id="KW-0131">Cell cycle</keyword>
<organism evidence="10 11">
    <name type="scientific">Hahella chejuensis (strain KCTC 2396)</name>
    <dbReference type="NCBI Taxonomy" id="349521"/>
    <lineage>
        <taxon>Bacteria</taxon>
        <taxon>Pseudomonadati</taxon>
        <taxon>Pseudomonadota</taxon>
        <taxon>Gammaproteobacteria</taxon>
        <taxon>Oceanospirillales</taxon>
        <taxon>Hahellaceae</taxon>
        <taxon>Hahella</taxon>
    </lineage>
</organism>
<evidence type="ECO:0000259" key="9">
    <source>
        <dbReference type="Pfam" id="PF05209"/>
    </source>
</evidence>
<feature type="compositionally biased region" description="Polar residues" evidence="7">
    <location>
        <begin position="111"/>
        <end position="129"/>
    </location>
</feature>
<proteinExistence type="inferred from homology"/>
<evidence type="ECO:0000259" key="8">
    <source>
        <dbReference type="Pfam" id="PF03775"/>
    </source>
</evidence>
<dbReference type="Pfam" id="PF05209">
    <property type="entry name" value="MinC_N"/>
    <property type="match status" value="1"/>
</dbReference>
<dbReference type="PANTHER" id="PTHR34108">
    <property type="entry name" value="SEPTUM SITE-DETERMINING PROTEIN MINC"/>
    <property type="match status" value="1"/>
</dbReference>
<dbReference type="InterPro" id="IPR007874">
    <property type="entry name" value="MinC_N"/>
</dbReference>
<dbReference type="Pfam" id="PF03775">
    <property type="entry name" value="MinC_C"/>
    <property type="match status" value="1"/>
</dbReference>
<dbReference type="InterPro" id="IPR016098">
    <property type="entry name" value="CAP/MinC_C"/>
</dbReference>
<dbReference type="GO" id="GO:1901891">
    <property type="term" value="P:regulation of cell septum assembly"/>
    <property type="evidence" value="ECO:0007669"/>
    <property type="project" value="InterPro"/>
</dbReference>
<dbReference type="GO" id="GO:0051302">
    <property type="term" value="P:regulation of cell division"/>
    <property type="evidence" value="ECO:0007669"/>
    <property type="project" value="InterPro"/>
</dbReference>
<dbReference type="SUPFAM" id="SSF63848">
    <property type="entry name" value="Cell-division inhibitor MinC, C-terminal domain"/>
    <property type="match status" value="1"/>
</dbReference>
<dbReference type="Gene3D" id="3.30.70.260">
    <property type="match status" value="1"/>
</dbReference>
<gene>
    <name evidence="6 10" type="primary">minC</name>
    <name evidence="10" type="ordered locus">HCH_01744</name>
</gene>
<name>Q2SL84_HAHCH</name>
<evidence type="ECO:0000256" key="5">
    <source>
        <dbReference type="ARBA" id="ARBA00025606"/>
    </source>
</evidence>
<dbReference type="InterPro" id="IPR005526">
    <property type="entry name" value="Septum_form_inhib_MinC_C"/>
</dbReference>
<evidence type="ECO:0000313" key="10">
    <source>
        <dbReference type="EMBL" id="ABC28590.1"/>
    </source>
</evidence>